<evidence type="ECO:0000256" key="1">
    <source>
        <dbReference type="ARBA" id="ARBA00010641"/>
    </source>
</evidence>
<dbReference type="STRING" id="926556.Echvi_0453"/>
<dbReference type="PANTHER" id="PTHR43133">
    <property type="entry name" value="RNA POLYMERASE ECF-TYPE SIGMA FACTO"/>
    <property type="match status" value="1"/>
</dbReference>
<comment type="similarity">
    <text evidence="1">Belongs to the sigma-70 factor family. ECF subfamily.</text>
</comment>
<evidence type="ECO:0000256" key="4">
    <source>
        <dbReference type="ARBA" id="ARBA00023163"/>
    </source>
</evidence>
<evidence type="ECO:0000313" key="6">
    <source>
        <dbReference type="Proteomes" id="UP000010796"/>
    </source>
</evidence>
<dbReference type="eggNOG" id="COG1595">
    <property type="taxonomic scope" value="Bacteria"/>
</dbReference>
<sequence>MNKEERLIQRIRNGNKKDLGKVYTIHKPQFVDFAKKYTKEEDMILDIYQDSVIILYENILSGKLATLQSSLKTYLFAIGKHKLMEYSRKKGKAPHVNIPIEEINLFEEIDPYGMDLEDEKAILLQTAYRKLGQKCREVLRLFYYEGKKLDEIQQTLRYDSKDTVKSQKSRCLKQLKEIVGAYEKQ</sequence>
<dbReference type="KEGG" id="evi:Echvi_0453"/>
<dbReference type="InterPro" id="IPR013324">
    <property type="entry name" value="RNA_pol_sigma_r3/r4-like"/>
</dbReference>
<evidence type="ECO:0000256" key="2">
    <source>
        <dbReference type="ARBA" id="ARBA00023015"/>
    </source>
</evidence>
<gene>
    <name evidence="5" type="ordered locus">Echvi_0453</name>
</gene>
<keyword evidence="3" id="KW-0731">Sigma factor</keyword>
<keyword evidence="4" id="KW-0804">Transcription</keyword>
<accession>L0FS22</accession>
<dbReference type="PATRIC" id="fig|926556.3.peg.451"/>
<organism evidence="5 6">
    <name type="scientific">Echinicola vietnamensis (strain DSM 17526 / LMG 23754 / KMM 6221)</name>
    <dbReference type="NCBI Taxonomy" id="926556"/>
    <lineage>
        <taxon>Bacteria</taxon>
        <taxon>Pseudomonadati</taxon>
        <taxon>Bacteroidota</taxon>
        <taxon>Cytophagia</taxon>
        <taxon>Cytophagales</taxon>
        <taxon>Cyclobacteriaceae</taxon>
        <taxon>Echinicola</taxon>
    </lineage>
</organism>
<dbReference type="SUPFAM" id="SSF88946">
    <property type="entry name" value="Sigma2 domain of RNA polymerase sigma factors"/>
    <property type="match status" value="1"/>
</dbReference>
<dbReference type="AlphaFoldDB" id="L0FS22"/>
<evidence type="ECO:0000313" key="5">
    <source>
        <dbReference type="EMBL" id="AGA76739.1"/>
    </source>
</evidence>
<dbReference type="Gene3D" id="1.10.1740.10">
    <property type="match status" value="1"/>
</dbReference>
<dbReference type="OrthoDB" id="1099849at2"/>
<dbReference type="Proteomes" id="UP000010796">
    <property type="component" value="Chromosome"/>
</dbReference>
<dbReference type="InterPro" id="IPR014284">
    <property type="entry name" value="RNA_pol_sigma-70_dom"/>
</dbReference>
<dbReference type="HOGENOM" id="CLU_047691_16_2_10"/>
<dbReference type="GO" id="GO:0016987">
    <property type="term" value="F:sigma factor activity"/>
    <property type="evidence" value="ECO:0007669"/>
    <property type="project" value="UniProtKB-KW"/>
</dbReference>
<dbReference type="InterPro" id="IPR039425">
    <property type="entry name" value="RNA_pol_sigma-70-like"/>
</dbReference>
<dbReference type="RefSeq" id="WP_015264306.1">
    <property type="nucleotide sequence ID" value="NC_019904.1"/>
</dbReference>
<protein>
    <submittedName>
        <fullName evidence="5">RNA polymerase sigma factor, sigma-70 family</fullName>
    </submittedName>
</protein>
<dbReference type="InterPro" id="IPR036388">
    <property type="entry name" value="WH-like_DNA-bd_sf"/>
</dbReference>
<reference evidence="6" key="1">
    <citation type="submission" date="2012-02" db="EMBL/GenBank/DDBJ databases">
        <title>The complete genome of Echinicola vietnamensis DSM 17526.</title>
        <authorList>
            <person name="Lucas S."/>
            <person name="Copeland A."/>
            <person name="Lapidus A."/>
            <person name="Glavina del Rio T."/>
            <person name="Dalin E."/>
            <person name="Tice H."/>
            <person name="Bruce D."/>
            <person name="Goodwin L."/>
            <person name="Pitluck S."/>
            <person name="Peters L."/>
            <person name="Ovchinnikova G."/>
            <person name="Teshima H."/>
            <person name="Kyrpides N."/>
            <person name="Mavromatis K."/>
            <person name="Ivanova N."/>
            <person name="Brettin T."/>
            <person name="Detter J.C."/>
            <person name="Han C."/>
            <person name="Larimer F."/>
            <person name="Land M."/>
            <person name="Hauser L."/>
            <person name="Markowitz V."/>
            <person name="Cheng J.-F."/>
            <person name="Hugenholtz P."/>
            <person name="Woyke T."/>
            <person name="Wu D."/>
            <person name="Brambilla E."/>
            <person name="Klenk H.-P."/>
            <person name="Eisen J.A."/>
        </authorList>
    </citation>
    <scope>NUCLEOTIDE SEQUENCE [LARGE SCALE GENOMIC DNA]</scope>
    <source>
        <strain evidence="6">DSM 17526 / LMG 23754 / KMM 6221</strain>
    </source>
</reference>
<dbReference type="EMBL" id="CP003346">
    <property type="protein sequence ID" value="AGA76739.1"/>
    <property type="molecule type" value="Genomic_DNA"/>
</dbReference>
<proteinExistence type="inferred from homology"/>
<dbReference type="Gene3D" id="1.10.10.10">
    <property type="entry name" value="Winged helix-like DNA-binding domain superfamily/Winged helix DNA-binding domain"/>
    <property type="match status" value="1"/>
</dbReference>
<dbReference type="SUPFAM" id="SSF88659">
    <property type="entry name" value="Sigma3 and sigma4 domains of RNA polymerase sigma factors"/>
    <property type="match status" value="1"/>
</dbReference>
<dbReference type="GO" id="GO:0006352">
    <property type="term" value="P:DNA-templated transcription initiation"/>
    <property type="evidence" value="ECO:0007669"/>
    <property type="project" value="InterPro"/>
</dbReference>
<name>L0FS22_ECHVK</name>
<dbReference type="PANTHER" id="PTHR43133:SF46">
    <property type="entry name" value="RNA POLYMERASE SIGMA-70 FACTOR ECF SUBFAMILY"/>
    <property type="match status" value="1"/>
</dbReference>
<keyword evidence="2" id="KW-0805">Transcription regulation</keyword>
<keyword evidence="6" id="KW-1185">Reference proteome</keyword>
<dbReference type="InterPro" id="IPR013325">
    <property type="entry name" value="RNA_pol_sigma_r2"/>
</dbReference>
<dbReference type="NCBIfam" id="TIGR02937">
    <property type="entry name" value="sigma70-ECF"/>
    <property type="match status" value="1"/>
</dbReference>
<evidence type="ECO:0000256" key="3">
    <source>
        <dbReference type="ARBA" id="ARBA00023082"/>
    </source>
</evidence>